<dbReference type="Proteomes" id="UP001595767">
    <property type="component" value="Unassembled WGS sequence"/>
</dbReference>
<dbReference type="InterPro" id="IPR036866">
    <property type="entry name" value="RibonucZ/Hydroxyglut_hydro"/>
</dbReference>
<comment type="similarity">
    <text evidence="1">Belongs to the metallo-beta-lactamase superfamily.</text>
</comment>
<evidence type="ECO:0000256" key="1">
    <source>
        <dbReference type="ARBA" id="ARBA00007749"/>
    </source>
</evidence>
<organism evidence="6 7">
    <name type="scientific">Nocardia rhizosphaerae</name>
    <dbReference type="NCBI Taxonomy" id="1691571"/>
    <lineage>
        <taxon>Bacteria</taxon>
        <taxon>Bacillati</taxon>
        <taxon>Actinomycetota</taxon>
        <taxon>Actinomycetes</taxon>
        <taxon>Mycobacteriales</taxon>
        <taxon>Nocardiaceae</taxon>
        <taxon>Nocardia</taxon>
    </lineage>
</organism>
<comment type="caution">
    <text evidence="6">The sequence shown here is derived from an EMBL/GenBank/DDBJ whole genome shotgun (WGS) entry which is preliminary data.</text>
</comment>
<accession>A0ABV8L3C7</accession>
<evidence type="ECO:0000313" key="7">
    <source>
        <dbReference type="Proteomes" id="UP001595767"/>
    </source>
</evidence>
<evidence type="ECO:0000256" key="4">
    <source>
        <dbReference type="ARBA" id="ARBA00022833"/>
    </source>
</evidence>
<dbReference type="SMART" id="SM00849">
    <property type="entry name" value="Lactamase_B"/>
    <property type="match status" value="1"/>
</dbReference>
<proteinExistence type="inferred from homology"/>
<feature type="domain" description="Metallo-beta-lactamase" evidence="5">
    <location>
        <begin position="32"/>
        <end position="263"/>
    </location>
</feature>
<evidence type="ECO:0000313" key="6">
    <source>
        <dbReference type="EMBL" id="MFC4125016.1"/>
    </source>
</evidence>
<keyword evidence="3" id="KW-0378">Hydrolase</keyword>
<evidence type="ECO:0000256" key="3">
    <source>
        <dbReference type="ARBA" id="ARBA00022801"/>
    </source>
</evidence>
<evidence type="ECO:0000259" key="5">
    <source>
        <dbReference type="SMART" id="SM00849"/>
    </source>
</evidence>
<keyword evidence="2" id="KW-0479">Metal-binding</keyword>
<sequence length="285" mass="31946">MRIHHLDGGTMRPFGGRLLDGVGGLTRRAEMVCHCVLIELDDRLVLIETGIGEGSVHRPDEWLGRRFIRMTRPVLDLDGTVARRIEALGYRREDVTDIVLTHLDLDHAGGLADFPHAKVHVYGEELRALEGKYGPREKFRYRAAQFAHGPLWESYDELGEPWFGFGAVRQLRGLPPELLIIPLAGHTRGHAGIAIDTGDGWKFSVGDAYFHPGQLDQPPHQPPGATLFERLVQTVPAARIDNQQRLRELISDHREEVTVFCAHNALELRTLQGIMPPSPSTQAHR</sequence>
<keyword evidence="4" id="KW-0862">Zinc</keyword>
<dbReference type="Pfam" id="PF00753">
    <property type="entry name" value="Lactamase_B"/>
    <property type="match status" value="1"/>
</dbReference>
<gene>
    <name evidence="6" type="ORF">ACFOW8_08760</name>
</gene>
<evidence type="ECO:0000256" key="2">
    <source>
        <dbReference type="ARBA" id="ARBA00022723"/>
    </source>
</evidence>
<dbReference type="SUPFAM" id="SSF56281">
    <property type="entry name" value="Metallo-hydrolase/oxidoreductase"/>
    <property type="match status" value="1"/>
</dbReference>
<dbReference type="RefSeq" id="WP_378548067.1">
    <property type="nucleotide sequence ID" value="NZ_JBHSBA010000003.1"/>
</dbReference>
<dbReference type="InterPro" id="IPR051013">
    <property type="entry name" value="MBL_superfamily_lactonases"/>
</dbReference>
<dbReference type="CDD" id="cd07742">
    <property type="entry name" value="metallo-hydrolase-like_MBL-fold"/>
    <property type="match status" value="1"/>
</dbReference>
<protein>
    <submittedName>
        <fullName evidence="6">MBL fold metallo-hydrolase</fullName>
    </submittedName>
</protein>
<keyword evidence="7" id="KW-1185">Reference proteome</keyword>
<dbReference type="Gene3D" id="3.60.15.10">
    <property type="entry name" value="Ribonuclease Z/Hydroxyacylglutathione hydrolase-like"/>
    <property type="match status" value="1"/>
</dbReference>
<dbReference type="EMBL" id="JBHSBA010000003">
    <property type="protein sequence ID" value="MFC4125016.1"/>
    <property type="molecule type" value="Genomic_DNA"/>
</dbReference>
<dbReference type="InterPro" id="IPR001279">
    <property type="entry name" value="Metallo-B-lactamas"/>
</dbReference>
<dbReference type="PANTHER" id="PTHR42978:SF3">
    <property type="entry name" value="BLR3078 PROTEIN"/>
    <property type="match status" value="1"/>
</dbReference>
<reference evidence="7" key="1">
    <citation type="journal article" date="2019" name="Int. J. Syst. Evol. Microbiol.">
        <title>The Global Catalogue of Microorganisms (GCM) 10K type strain sequencing project: providing services to taxonomists for standard genome sequencing and annotation.</title>
        <authorList>
            <consortium name="The Broad Institute Genomics Platform"/>
            <consortium name="The Broad Institute Genome Sequencing Center for Infectious Disease"/>
            <person name="Wu L."/>
            <person name="Ma J."/>
        </authorList>
    </citation>
    <scope>NUCLEOTIDE SEQUENCE [LARGE SCALE GENOMIC DNA]</scope>
    <source>
        <strain evidence="7">CGMCC 4.7204</strain>
    </source>
</reference>
<dbReference type="PANTHER" id="PTHR42978">
    <property type="entry name" value="QUORUM-QUENCHING LACTONASE YTNP-RELATED-RELATED"/>
    <property type="match status" value="1"/>
</dbReference>
<name>A0ABV8L3C7_9NOCA</name>